<dbReference type="FunCoup" id="C4JY89">
    <property type="interactions" value="625"/>
</dbReference>
<feature type="compositionally biased region" description="Basic and acidic residues" evidence="7">
    <location>
        <begin position="205"/>
        <end position="219"/>
    </location>
</feature>
<dbReference type="GO" id="GO:0032040">
    <property type="term" value="C:small-subunit processome"/>
    <property type="evidence" value="ECO:0007669"/>
    <property type="project" value="UniProtKB-UniRule"/>
</dbReference>
<keyword evidence="5 6" id="KW-0539">Nucleus</keyword>
<evidence type="ECO:0000313" key="9">
    <source>
        <dbReference type="Proteomes" id="UP000002058"/>
    </source>
</evidence>
<comment type="subcellular location">
    <subcellularLocation>
        <location evidence="2 6">Nucleus</location>
        <location evidence="2 6">Nucleolus</location>
    </subcellularLocation>
</comment>
<feature type="region of interest" description="Disordered" evidence="7">
    <location>
        <begin position="1"/>
        <end position="24"/>
    </location>
</feature>
<evidence type="ECO:0000256" key="5">
    <source>
        <dbReference type="ARBA" id="ARBA00023242"/>
    </source>
</evidence>
<proteinExistence type="inferred from homology"/>
<dbReference type="KEGG" id="ure:UREG_07140"/>
<keyword evidence="9" id="KW-1185">Reference proteome</keyword>
<feature type="region of interest" description="Disordered" evidence="7">
    <location>
        <begin position="51"/>
        <end position="86"/>
    </location>
</feature>
<dbReference type="GO" id="GO:0006364">
    <property type="term" value="P:rRNA processing"/>
    <property type="evidence" value="ECO:0007669"/>
    <property type="project" value="UniProtKB-UniRule"/>
</dbReference>
<dbReference type="InterPro" id="IPR007144">
    <property type="entry name" value="SSU_processome_Utp11"/>
</dbReference>
<comment type="function">
    <text evidence="1 6">Involved in nucleolar processing of pre-18S ribosomal RNA.</text>
</comment>
<evidence type="ECO:0000256" key="4">
    <source>
        <dbReference type="ARBA" id="ARBA00022552"/>
    </source>
</evidence>
<sequence length="280" mass="32066">MSSLRNAVQRRQHRERAQPTAREKWGLLEKHKDYSLRAADYNLKKAKLQRLREKARDRNPDEFAFGMMSTGSRAQGHHGARDGAQNSLSMETVKLLKTQDAGYLRVVGEKVRRQMEQVEQEIRLQDGLKGALSKNKVRGSLADHGDEDEDEELGGIRKVGSKVVFVESVEDQKDVVDGISAGDEDNNRNETLGRDRSSAQRKSKKQLETEARMRREVQAAKKQKKRAAESRLKRLDALKKQYRDIVSAEQELDLQRGKMENSVGGVNKYGVKWKVRERKR</sequence>
<dbReference type="PANTHER" id="PTHR12838">
    <property type="entry name" value="U3 SMALL NUCLEOLAR RNA-ASSOCIATED PROTEIN 11"/>
    <property type="match status" value="1"/>
</dbReference>
<feature type="compositionally biased region" description="Basic and acidic residues" evidence="7">
    <location>
        <begin position="51"/>
        <end position="61"/>
    </location>
</feature>
<name>C4JY89_UNCRE</name>
<dbReference type="PIRSF" id="PIRSF015952">
    <property type="entry name" value="U3snoRNP11"/>
    <property type="match status" value="1"/>
</dbReference>
<evidence type="ECO:0000256" key="6">
    <source>
        <dbReference type="PIRNR" id="PIRNR015952"/>
    </source>
</evidence>
<dbReference type="InParanoid" id="C4JY89"/>
<evidence type="ECO:0000313" key="8">
    <source>
        <dbReference type="EMBL" id="EEP82275.1"/>
    </source>
</evidence>
<dbReference type="EMBL" id="CH476619">
    <property type="protein sequence ID" value="EEP82275.1"/>
    <property type="molecule type" value="Genomic_DNA"/>
</dbReference>
<gene>
    <name evidence="8" type="ORF">UREG_07140</name>
</gene>
<dbReference type="STRING" id="336963.C4JY89"/>
<evidence type="ECO:0000256" key="3">
    <source>
        <dbReference type="ARBA" id="ARBA00008105"/>
    </source>
</evidence>
<dbReference type="AlphaFoldDB" id="C4JY89"/>
<reference evidence="9" key="1">
    <citation type="journal article" date="2009" name="Genome Res.">
        <title>Comparative genomic analyses of the human fungal pathogens Coccidioides and their relatives.</title>
        <authorList>
            <person name="Sharpton T.J."/>
            <person name="Stajich J.E."/>
            <person name="Rounsley S.D."/>
            <person name="Gardner M.J."/>
            <person name="Wortman J.R."/>
            <person name="Jordar V.S."/>
            <person name="Maiti R."/>
            <person name="Kodira C.D."/>
            <person name="Neafsey D.E."/>
            <person name="Zeng Q."/>
            <person name="Hung C.-Y."/>
            <person name="McMahan C."/>
            <person name="Muszewska A."/>
            <person name="Grynberg M."/>
            <person name="Mandel M.A."/>
            <person name="Kellner E.M."/>
            <person name="Barker B.M."/>
            <person name="Galgiani J.N."/>
            <person name="Orbach M.J."/>
            <person name="Kirkland T.N."/>
            <person name="Cole G.T."/>
            <person name="Henn M.R."/>
            <person name="Birren B.W."/>
            <person name="Taylor J.W."/>
        </authorList>
    </citation>
    <scope>NUCLEOTIDE SEQUENCE [LARGE SCALE GENOMIC DNA]</scope>
    <source>
        <strain evidence="9">UAMH 1704</strain>
    </source>
</reference>
<accession>C4JY89</accession>
<dbReference type="Pfam" id="PF03998">
    <property type="entry name" value="Utp11"/>
    <property type="match status" value="1"/>
</dbReference>
<keyword evidence="4 6" id="KW-0698">rRNA processing</keyword>
<comment type="subunit">
    <text evidence="6">Component of the ribosomal small subunit (SSU) processome.</text>
</comment>
<dbReference type="OMA" id="KWKVRER"/>
<dbReference type="HOGENOM" id="CLU_061887_0_1_1"/>
<dbReference type="eggNOG" id="KOG3237">
    <property type="taxonomic scope" value="Eukaryota"/>
</dbReference>
<feature type="compositionally biased region" description="Basic and acidic residues" evidence="7">
    <location>
        <begin position="185"/>
        <end position="198"/>
    </location>
</feature>
<organism evidence="8 9">
    <name type="scientific">Uncinocarpus reesii (strain UAMH 1704)</name>
    <dbReference type="NCBI Taxonomy" id="336963"/>
    <lineage>
        <taxon>Eukaryota</taxon>
        <taxon>Fungi</taxon>
        <taxon>Dikarya</taxon>
        <taxon>Ascomycota</taxon>
        <taxon>Pezizomycotina</taxon>
        <taxon>Eurotiomycetes</taxon>
        <taxon>Eurotiomycetidae</taxon>
        <taxon>Onygenales</taxon>
        <taxon>Onygenaceae</taxon>
        <taxon>Uncinocarpus</taxon>
    </lineage>
</organism>
<dbReference type="Proteomes" id="UP000002058">
    <property type="component" value="Unassembled WGS sequence"/>
</dbReference>
<dbReference type="RefSeq" id="XP_002582367.1">
    <property type="nucleotide sequence ID" value="XM_002582321.1"/>
</dbReference>
<feature type="compositionally biased region" description="Basic and acidic residues" evidence="7">
    <location>
        <begin position="15"/>
        <end position="24"/>
    </location>
</feature>
<comment type="similarity">
    <text evidence="3 6">Belongs to the UTP11 family.</text>
</comment>
<evidence type="ECO:0000256" key="1">
    <source>
        <dbReference type="ARBA" id="ARBA00004099"/>
    </source>
</evidence>
<protein>
    <recommendedName>
        <fullName evidence="6">U3 small nucleolar RNA-associated protein 11</fullName>
        <shortName evidence="6">U3 snoRNA-associated protein 11</shortName>
    </recommendedName>
</protein>
<dbReference type="VEuPathDB" id="FungiDB:UREG_07140"/>
<dbReference type="GeneID" id="8444585"/>
<dbReference type="OrthoDB" id="29058at2759"/>
<feature type="region of interest" description="Disordered" evidence="7">
    <location>
        <begin position="175"/>
        <end position="232"/>
    </location>
</feature>
<evidence type="ECO:0000256" key="7">
    <source>
        <dbReference type="SAM" id="MobiDB-lite"/>
    </source>
</evidence>
<evidence type="ECO:0000256" key="2">
    <source>
        <dbReference type="ARBA" id="ARBA00004604"/>
    </source>
</evidence>
<dbReference type="PANTHER" id="PTHR12838:SF0">
    <property type="entry name" value="U3 SMALL NUCLEOLAR RNA-ASSOCIATED PROTEIN 11-RELATED"/>
    <property type="match status" value="1"/>
</dbReference>